<keyword evidence="3" id="KW-1185">Reference proteome</keyword>
<feature type="region of interest" description="Disordered" evidence="1">
    <location>
        <begin position="1"/>
        <end position="30"/>
    </location>
</feature>
<organism evidence="2 3">
    <name type="scientific">Glarea lozoyensis (strain ATCC 20868 / MF5171)</name>
    <dbReference type="NCBI Taxonomy" id="1116229"/>
    <lineage>
        <taxon>Eukaryota</taxon>
        <taxon>Fungi</taxon>
        <taxon>Dikarya</taxon>
        <taxon>Ascomycota</taxon>
        <taxon>Pezizomycotina</taxon>
        <taxon>Leotiomycetes</taxon>
        <taxon>Helotiales</taxon>
        <taxon>Helotiaceae</taxon>
        <taxon>Glarea</taxon>
    </lineage>
</organism>
<evidence type="ECO:0000313" key="3">
    <source>
        <dbReference type="Proteomes" id="UP000016922"/>
    </source>
</evidence>
<accession>S3EFV1</accession>
<dbReference type="HOGENOM" id="CLU_980211_0_0_1"/>
<proteinExistence type="predicted"/>
<dbReference type="Proteomes" id="UP000016922">
    <property type="component" value="Unassembled WGS sequence"/>
</dbReference>
<dbReference type="EMBL" id="KE145352">
    <property type="protein sequence ID" value="EPE37068.1"/>
    <property type="molecule type" value="Genomic_DNA"/>
</dbReference>
<protein>
    <submittedName>
        <fullName evidence="2">Uncharacterized protein</fullName>
    </submittedName>
</protein>
<evidence type="ECO:0000313" key="2">
    <source>
        <dbReference type="EMBL" id="EPE37068.1"/>
    </source>
</evidence>
<feature type="compositionally biased region" description="Low complexity" evidence="1">
    <location>
        <begin position="20"/>
        <end position="30"/>
    </location>
</feature>
<dbReference type="AlphaFoldDB" id="S3EFV1"/>
<gene>
    <name evidence="2" type="ORF">GLAREA_09231</name>
</gene>
<dbReference type="OrthoDB" id="62952at2759"/>
<dbReference type="KEGG" id="glz:GLAREA_09231"/>
<reference evidence="2 3" key="1">
    <citation type="journal article" date="2013" name="BMC Genomics">
        <title>Genomics-driven discovery of the pneumocandin biosynthetic gene cluster in the fungus Glarea lozoyensis.</title>
        <authorList>
            <person name="Chen L."/>
            <person name="Yue Q."/>
            <person name="Zhang X."/>
            <person name="Xiang M."/>
            <person name="Wang C."/>
            <person name="Li S."/>
            <person name="Che Y."/>
            <person name="Ortiz-Lopez F.J."/>
            <person name="Bills G.F."/>
            <person name="Liu X."/>
            <person name="An Z."/>
        </authorList>
    </citation>
    <scope>NUCLEOTIDE SEQUENCE [LARGE SCALE GENOMIC DNA]</scope>
    <source>
        <strain evidence="3">ATCC 20868 / MF5171</strain>
    </source>
</reference>
<feature type="compositionally biased region" description="Low complexity" evidence="1">
    <location>
        <begin position="1"/>
        <end position="13"/>
    </location>
</feature>
<dbReference type="GeneID" id="19468279"/>
<sequence>MALQHPSQTTSLIPSPPQPSSSSPSQTTTPLFTYPPEIRNLIYKWTFITSRLHPPEYNIPDFVIHGTRSPTSNHPGFIRWSNIPSFPLLLTSKRVFLEALPVISAQAYMEVKIYTDDRLSRRERKAWAVYSTLLRTRALCQDVRKIVLNLTPVDMDVEFCFQGTPDAQIVRLGKLLQTYERLKELTLVIRTGCLVMDVHSWDVLGEHLFVLADKKGRGVSLCVELVDYEMSIDEEEGYDYEEMEEMKEEREFAEKVVNSTVERFCGKGSDVWVEWTFLPDIVDY</sequence>
<evidence type="ECO:0000256" key="1">
    <source>
        <dbReference type="SAM" id="MobiDB-lite"/>
    </source>
</evidence>
<name>S3EFV1_GLAL2</name>
<dbReference type="RefSeq" id="XP_008076383.1">
    <property type="nucleotide sequence ID" value="XM_008078192.1"/>
</dbReference>